<dbReference type="Gene3D" id="3.10.350.10">
    <property type="entry name" value="LysM domain"/>
    <property type="match status" value="1"/>
</dbReference>
<feature type="coiled-coil region" evidence="1">
    <location>
        <begin position="278"/>
        <end position="337"/>
    </location>
</feature>
<dbReference type="CDD" id="cd00118">
    <property type="entry name" value="LysM"/>
    <property type="match status" value="1"/>
</dbReference>
<feature type="domain" description="LysM" evidence="2">
    <location>
        <begin position="8"/>
        <end position="25"/>
    </location>
</feature>
<keyword evidence="4" id="KW-1185">Reference proteome</keyword>
<evidence type="ECO:0000256" key="1">
    <source>
        <dbReference type="SAM" id="Coils"/>
    </source>
</evidence>
<name>A0ABV3RNL1_9RHOB</name>
<accession>A0ABV3RNL1</accession>
<dbReference type="InterPro" id="IPR036779">
    <property type="entry name" value="LysM_dom_sf"/>
</dbReference>
<gene>
    <name evidence="3" type="ORF">AB2B41_12795</name>
</gene>
<protein>
    <submittedName>
        <fullName evidence="3">LysM peptidoglycan-binding domain-containing protein</fullName>
    </submittedName>
</protein>
<reference evidence="3 4" key="1">
    <citation type="submission" date="2024-07" db="EMBL/GenBank/DDBJ databases">
        <title>Marimonas sp.nov., isolated from tidal-flat sediment.</title>
        <authorList>
            <person name="Jayan J.N."/>
            <person name="Lee S.S."/>
        </authorList>
    </citation>
    <scope>NUCLEOTIDE SEQUENCE [LARGE SCALE GENOMIC DNA]</scope>
    <source>
        <strain evidence="3 4">MJW-29</strain>
    </source>
</reference>
<evidence type="ECO:0000313" key="4">
    <source>
        <dbReference type="Proteomes" id="UP001556098"/>
    </source>
</evidence>
<organism evidence="3 4">
    <name type="scientific">Sulfitobacter sediminis</name>
    <dbReference type="NCBI Taxonomy" id="3234186"/>
    <lineage>
        <taxon>Bacteria</taxon>
        <taxon>Pseudomonadati</taxon>
        <taxon>Pseudomonadota</taxon>
        <taxon>Alphaproteobacteria</taxon>
        <taxon>Rhodobacterales</taxon>
        <taxon>Roseobacteraceae</taxon>
        <taxon>Sulfitobacter</taxon>
    </lineage>
</organism>
<comment type="caution">
    <text evidence="3">The sequence shown here is derived from an EMBL/GenBank/DDBJ whole genome shotgun (WGS) entry which is preliminary data.</text>
</comment>
<keyword evidence="1" id="KW-0175">Coiled coil</keyword>
<sequence length="340" mass="38441">MAAKKRLHKVKKGETLESIARQYKYENIDIIWKDKRNTKLRKAWEAEAKSAKKGKQKLPPKLKPGDVLFLPMPKWVLKELEVVLLNMNLHRNSLLEAREDAKARISDLKKRNGYIQYYIKRIDDVVLKKVAEIKKYMKKAEDARDHADLIQSFATMHNTLAKEGLKKVVVKGGSKLEKKIEKQTLKQIEKSRSRLLKSKMISEGDQVTKSHLIGLGVLQDKADGLQSLAVDFGAKGTDADTGLGKALRFYDDATSYAHYMWVFTRGVSGGGWSWSSISEDAEKKVRELVKLAEGYKAEMNSAIKTHLSMISVLEKQLVSLKAQIAEVEKKSVELIDAMAS</sequence>
<evidence type="ECO:0000259" key="2">
    <source>
        <dbReference type="Pfam" id="PF01476"/>
    </source>
</evidence>
<evidence type="ECO:0000313" key="3">
    <source>
        <dbReference type="EMBL" id="MEW9920486.1"/>
    </source>
</evidence>
<dbReference type="EMBL" id="JBFNXX010000009">
    <property type="protein sequence ID" value="MEW9920486.1"/>
    <property type="molecule type" value="Genomic_DNA"/>
</dbReference>
<dbReference type="Pfam" id="PF01476">
    <property type="entry name" value="LysM"/>
    <property type="match status" value="1"/>
</dbReference>
<dbReference type="Proteomes" id="UP001556098">
    <property type="component" value="Unassembled WGS sequence"/>
</dbReference>
<proteinExistence type="predicted"/>
<dbReference type="RefSeq" id="WP_367878191.1">
    <property type="nucleotide sequence ID" value="NZ_JBFNXX010000009.1"/>
</dbReference>
<dbReference type="InterPro" id="IPR018392">
    <property type="entry name" value="LysM"/>
</dbReference>